<dbReference type="CDD" id="cd00180">
    <property type="entry name" value="PKc"/>
    <property type="match status" value="1"/>
</dbReference>
<dbReference type="PANTHER" id="PTHR11042:SF190">
    <property type="entry name" value="MITOSIS INHIBITOR PROTEIN KINASE MIK1"/>
    <property type="match status" value="1"/>
</dbReference>
<keyword evidence="7" id="KW-0812">Transmembrane</keyword>
<dbReference type="GeneID" id="54780564"/>
<dbReference type="OrthoDB" id="1405469at2759"/>
<dbReference type="InterPro" id="IPR011009">
    <property type="entry name" value="Kinase-like_dom_sf"/>
</dbReference>
<dbReference type="EMBL" id="SWFT01000059">
    <property type="protein sequence ID" value="KAA8904332.1"/>
    <property type="molecule type" value="Genomic_DNA"/>
</dbReference>
<dbReference type="InterPro" id="IPR050339">
    <property type="entry name" value="CC_SR_Kinase"/>
</dbReference>
<protein>
    <recommendedName>
        <fullName evidence="8">Protein kinase domain-containing protein</fullName>
    </recommendedName>
</protein>
<evidence type="ECO:0000256" key="1">
    <source>
        <dbReference type="ARBA" id="ARBA00022679"/>
    </source>
</evidence>
<dbReference type="SUPFAM" id="SSF56112">
    <property type="entry name" value="Protein kinase-like (PK-like)"/>
    <property type="match status" value="1"/>
</dbReference>
<dbReference type="InterPro" id="IPR000719">
    <property type="entry name" value="Prot_kinase_dom"/>
</dbReference>
<dbReference type="OMA" id="MICYFIV"/>
<proteinExistence type="inferred from homology"/>
<dbReference type="Gene3D" id="3.30.200.20">
    <property type="entry name" value="Phosphorylase Kinase, domain 1"/>
    <property type="match status" value="1"/>
</dbReference>
<dbReference type="Gene3D" id="1.10.510.10">
    <property type="entry name" value="Transferase(Phosphotransferase) domain 1"/>
    <property type="match status" value="1"/>
</dbReference>
<dbReference type="InterPro" id="IPR008271">
    <property type="entry name" value="Ser/Thr_kinase_AS"/>
</dbReference>
<feature type="region of interest" description="Disordered" evidence="6">
    <location>
        <begin position="38"/>
        <end position="60"/>
    </location>
</feature>
<accession>A0A642UYQ1</accession>
<evidence type="ECO:0000256" key="6">
    <source>
        <dbReference type="SAM" id="MobiDB-lite"/>
    </source>
</evidence>
<feature type="transmembrane region" description="Helical" evidence="7">
    <location>
        <begin position="672"/>
        <end position="690"/>
    </location>
</feature>
<keyword evidence="3" id="KW-0418">Kinase</keyword>
<reference evidence="9 10" key="1">
    <citation type="submission" date="2019-07" db="EMBL/GenBank/DDBJ databases">
        <title>Genome assembly of two rare yeast pathogens: Diutina rugosa and Trichomonascus ciferrii.</title>
        <authorList>
            <person name="Mixao V."/>
            <person name="Saus E."/>
            <person name="Hansen A."/>
            <person name="Lass-Flor C."/>
            <person name="Gabaldon T."/>
        </authorList>
    </citation>
    <scope>NUCLEOTIDE SEQUENCE [LARGE SCALE GENOMIC DNA]</scope>
    <source>
        <strain evidence="9 10">CBS 613</strain>
    </source>
</reference>
<evidence type="ECO:0000256" key="5">
    <source>
        <dbReference type="ARBA" id="ARBA00037982"/>
    </source>
</evidence>
<comment type="caution">
    <text evidence="9">The sequence shown here is derived from an EMBL/GenBank/DDBJ whole genome shotgun (WGS) entry which is preliminary data.</text>
</comment>
<keyword evidence="10" id="KW-1185">Reference proteome</keyword>
<feature type="domain" description="Protein kinase" evidence="8">
    <location>
        <begin position="196"/>
        <end position="591"/>
    </location>
</feature>
<dbReference type="Pfam" id="PF00069">
    <property type="entry name" value="Pkinase"/>
    <property type="match status" value="1"/>
</dbReference>
<dbReference type="SMART" id="SM00220">
    <property type="entry name" value="S_TKc"/>
    <property type="match status" value="1"/>
</dbReference>
<evidence type="ECO:0000256" key="3">
    <source>
        <dbReference type="ARBA" id="ARBA00022777"/>
    </source>
</evidence>
<gene>
    <name evidence="9" type="ORF">DIURU_001913</name>
</gene>
<dbReference type="GO" id="GO:0005634">
    <property type="term" value="C:nucleus"/>
    <property type="evidence" value="ECO:0007669"/>
    <property type="project" value="TreeGrafter"/>
</dbReference>
<comment type="similarity">
    <text evidence="5">Belongs to the protein kinase superfamily. Ser/Thr protein kinase family. GCN2 subfamily.</text>
</comment>
<dbReference type="VEuPathDB" id="FungiDB:DIURU_001913"/>
<dbReference type="RefSeq" id="XP_034013238.1">
    <property type="nucleotide sequence ID" value="XM_034154507.1"/>
</dbReference>
<sequence>MSVVPYNSSNQIVFHNQNEGIIVIHDNQENTIQLFSANNDDDETNASSSNQSSTSNAHERFSSHCPNCGYDWTSGYKAGSFSQGFTNPPPRRNSATSEVTNFINVRSINPREFNHIFKSLPQSFMNHEYFKLLEQLPTSSGAFIPRPSSQDHALEDGIDAIPRSTARKDNQNKTNASFVSRSDVFNQGYFKRFFKKVPPFELGSGARAIVYKVVHVLNDIALGTYAVKRISVGGNFELLDHVLNEVLILYELSVKGANENNLIRYNHVWIEMGDIDDSSTFIIGGKDDESRQVPYVFILQQYCDGGHLESMIQKNYQKENNLSFKEKLLLERQRRRNVRQGRTSNHKNLWLKEIEIYKFFSDVITGVHYLHMHGILHRDLKPSNCLLETKYERPNIGDFPYTFEEYSNIVSTLPKILVSDFGEGQFIDTINIPEPNDHIKTGMHTHERLGNTGTLEFTAPELWLYADDPVQDQKRRFINSFSYESDAYSLGLILCYLCLGCLPYTHILGDNSTDPEKVREAIMKWYDCLNESSFNDWFFNEVEKLQGCHPNACYVDFAHLIYAMIKGSNGKRASISEVIDFLGEMKNERFICLADTKYDDEDDKDYVLSEADSDTDADSFTLQKRAKKSSIISPQMVFLVLLGSLEWLTPLKLPKLVVMAGMAYNYYSSERWAWHEVGIVLLLGGITLWAKLF</sequence>
<dbReference type="GO" id="GO:0004713">
    <property type="term" value="F:protein tyrosine kinase activity"/>
    <property type="evidence" value="ECO:0007669"/>
    <property type="project" value="TreeGrafter"/>
</dbReference>
<feature type="transmembrane region" description="Helical" evidence="7">
    <location>
        <begin position="487"/>
        <end position="509"/>
    </location>
</feature>
<dbReference type="GO" id="GO:0005737">
    <property type="term" value="C:cytoplasm"/>
    <property type="evidence" value="ECO:0007669"/>
    <property type="project" value="TreeGrafter"/>
</dbReference>
<evidence type="ECO:0000259" key="8">
    <source>
        <dbReference type="PROSITE" id="PS50011"/>
    </source>
</evidence>
<dbReference type="Proteomes" id="UP000449547">
    <property type="component" value="Unassembled WGS sequence"/>
</dbReference>
<feature type="compositionally biased region" description="Low complexity" evidence="6">
    <location>
        <begin position="45"/>
        <end position="56"/>
    </location>
</feature>
<dbReference type="GO" id="GO:0005524">
    <property type="term" value="F:ATP binding"/>
    <property type="evidence" value="ECO:0007669"/>
    <property type="project" value="UniProtKB-KW"/>
</dbReference>
<feature type="transmembrane region" description="Helical" evidence="7">
    <location>
        <begin position="631"/>
        <end position="649"/>
    </location>
</feature>
<dbReference type="AlphaFoldDB" id="A0A642UYQ1"/>
<evidence type="ECO:0000256" key="7">
    <source>
        <dbReference type="SAM" id="Phobius"/>
    </source>
</evidence>
<dbReference type="PANTHER" id="PTHR11042">
    <property type="entry name" value="EUKARYOTIC TRANSLATION INITIATION FACTOR 2-ALPHA KINASE EIF2-ALPHA KINASE -RELATED"/>
    <property type="match status" value="1"/>
</dbReference>
<name>A0A642UYQ1_DIURU</name>
<keyword evidence="4" id="KW-0067">ATP-binding</keyword>
<dbReference type="GO" id="GO:0110031">
    <property type="term" value="P:negative regulation of G2/MI transition of meiotic cell cycle"/>
    <property type="evidence" value="ECO:0007669"/>
    <property type="project" value="TreeGrafter"/>
</dbReference>
<evidence type="ECO:0000256" key="2">
    <source>
        <dbReference type="ARBA" id="ARBA00022741"/>
    </source>
</evidence>
<dbReference type="PROSITE" id="PS50011">
    <property type="entry name" value="PROTEIN_KINASE_DOM"/>
    <property type="match status" value="1"/>
</dbReference>
<keyword evidence="7" id="KW-1133">Transmembrane helix</keyword>
<evidence type="ECO:0000313" key="9">
    <source>
        <dbReference type="EMBL" id="KAA8904332.1"/>
    </source>
</evidence>
<evidence type="ECO:0000256" key="4">
    <source>
        <dbReference type="ARBA" id="ARBA00022840"/>
    </source>
</evidence>
<keyword evidence="7" id="KW-0472">Membrane</keyword>
<keyword evidence="1" id="KW-0808">Transferase</keyword>
<organism evidence="9 10">
    <name type="scientific">Diutina rugosa</name>
    <name type="common">Yeast</name>
    <name type="synonym">Candida rugosa</name>
    <dbReference type="NCBI Taxonomy" id="5481"/>
    <lineage>
        <taxon>Eukaryota</taxon>
        <taxon>Fungi</taxon>
        <taxon>Dikarya</taxon>
        <taxon>Ascomycota</taxon>
        <taxon>Saccharomycotina</taxon>
        <taxon>Pichiomycetes</taxon>
        <taxon>Debaryomycetaceae</taxon>
        <taxon>Diutina</taxon>
    </lineage>
</organism>
<evidence type="ECO:0000313" key="10">
    <source>
        <dbReference type="Proteomes" id="UP000449547"/>
    </source>
</evidence>
<keyword evidence="2" id="KW-0547">Nucleotide-binding</keyword>
<dbReference type="PROSITE" id="PS00108">
    <property type="entry name" value="PROTEIN_KINASE_ST"/>
    <property type="match status" value="1"/>
</dbReference>